<dbReference type="Proteomes" id="UP000323856">
    <property type="component" value="Unassembled WGS sequence"/>
</dbReference>
<dbReference type="OrthoDB" id="8781117at2"/>
<gene>
    <name evidence="2" type="ORF">FQ154_13490</name>
</gene>
<evidence type="ECO:0008006" key="4">
    <source>
        <dbReference type="Google" id="ProtNLM"/>
    </source>
</evidence>
<comment type="caution">
    <text evidence="2">The sequence shown here is derived from an EMBL/GenBank/DDBJ whole genome shotgun (WGS) entry which is preliminary data.</text>
</comment>
<accession>A0A5B0EAV2</accession>
<protein>
    <recommendedName>
        <fullName evidence="4">Bacterial Ig-like domain-containing protein</fullName>
    </recommendedName>
</protein>
<dbReference type="InterPro" id="IPR013783">
    <property type="entry name" value="Ig-like_fold"/>
</dbReference>
<proteinExistence type="predicted"/>
<dbReference type="AlphaFoldDB" id="A0A5B0EAV2"/>
<evidence type="ECO:0000313" key="3">
    <source>
        <dbReference type="Proteomes" id="UP000323856"/>
    </source>
</evidence>
<sequence length="176" mass="18110">MTLTGDASGTATVAADGKWSVKLDTALSYGEYSVSATQAKDGQNSKAAKSSFKIQLAAPAITTPADGNTFTGVQSEIAGTGVAGATVKLSGSVTENVKVGADGKWSVVLDEALSYGSHSITAVQTSGETTSTSEKTAFKVSLLHRRSTRRKTARSSRSIRPRRPSVASASTVPPSR</sequence>
<evidence type="ECO:0000313" key="2">
    <source>
        <dbReference type="EMBL" id="KAA0975838.1"/>
    </source>
</evidence>
<evidence type="ECO:0000256" key="1">
    <source>
        <dbReference type="SAM" id="MobiDB-lite"/>
    </source>
</evidence>
<feature type="compositionally biased region" description="Low complexity" evidence="1">
    <location>
        <begin position="164"/>
        <end position="176"/>
    </location>
</feature>
<feature type="region of interest" description="Disordered" evidence="1">
    <location>
        <begin position="123"/>
        <end position="176"/>
    </location>
</feature>
<name>A0A5B0EAV2_9MICC</name>
<reference evidence="2 3" key="1">
    <citation type="submission" date="2019-07" db="EMBL/GenBank/DDBJ databases">
        <title>Analysis of the biochemical properties, biological activity and biotechnological potential of siderophores and biosurfactants produced by Antarctic psychrotolerant bacteria.</title>
        <authorList>
            <person name="Styczynski M."/>
            <person name="Krucon T."/>
            <person name="Decewicz P."/>
            <person name="Dziewit L."/>
        </authorList>
    </citation>
    <scope>NUCLEOTIDE SEQUENCE [LARGE SCALE GENOMIC DNA]</scope>
    <source>
        <strain evidence="2 3">ANT_H27</strain>
    </source>
</reference>
<dbReference type="EMBL" id="VOBL01000014">
    <property type="protein sequence ID" value="KAA0975838.1"/>
    <property type="molecule type" value="Genomic_DNA"/>
</dbReference>
<feature type="compositionally biased region" description="Basic residues" evidence="1">
    <location>
        <begin position="142"/>
        <end position="163"/>
    </location>
</feature>
<dbReference type="GO" id="GO:0005975">
    <property type="term" value="P:carbohydrate metabolic process"/>
    <property type="evidence" value="ECO:0007669"/>
    <property type="project" value="UniProtKB-ARBA"/>
</dbReference>
<feature type="compositionally biased region" description="Low complexity" evidence="1">
    <location>
        <begin position="125"/>
        <end position="135"/>
    </location>
</feature>
<organism evidence="2 3">
    <name type="scientific">Paeniglutamicibacter gangotriensis</name>
    <dbReference type="NCBI Taxonomy" id="254787"/>
    <lineage>
        <taxon>Bacteria</taxon>
        <taxon>Bacillati</taxon>
        <taxon>Actinomycetota</taxon>
        <taxon>Actinomycetes</taxon>
        <taxon>Micrococcales</taxon>
        <taxon>Micrococcaceae</taxon>
        <taxon>Paeniglutamicibacter</taxon>
    </lineage>
</organism>
<dbReference type="Gene3D" id="2.60.40.10">
    <property type="entry name" value="Immunoglobulins"/>
    <property type="match status" value="2"/>
</dbReference>